<dbReference type="eggNOG" id="arCOG04319">
    <property type="taxonomic scope" value="Archaea"/>
</dbReference>
<sequence>MNQLALRLLITVGTIFGYAAVMAVLGPQYLWLVGLLYIGSVFAITTALGIRAYRRGSLQAREIVKGKLLFEINEKDTNKALEKDREFQEEMRKLNRVFMIYFMAFPIMLIGIWLFPAFQSTIVPAVSASLEQSLGRFLATYFGYVALFAAFTAIFSPLYYFTFRPIQFPIIATDVKIYDTGIVINKNTGLKAPIHVQEYKYIPERKFIELKIGNQLYRIYYKDIEEVHKTLSKMVVVQSPPETKSK</sequence>
<name>G4RKP1_THETK</name>
<dbReference type="PATRIC" id="fig|768679.9.peg.1528"/>
<feature type="transmembrane region" description="Helical" evidence="1">
    <location>
        <begin position="138"/>
        <end position="161"/>
    </location>
</feature>
<dbReference type="AlphaFoldDB" id="G4RKP1"/>
<evidence type="ECO:0000313" key="3">
    <source>
        <dbReference type="Proteomes" id="UP000002654"/>
    </source>
</evidence>
<gene>
    <name evidence="2" type="ordered locus">TTX_1507</name>
</gene>
<dbReference type="Pfam" id="PF09973">
    <property type="entry name" value="DUF2208"/>
    <property type="match status" value="1"/>
</dbReference>
<keyword evidence="3" id="KW-1185">Reference proteome</keyword>
<dbReference type="HOGENOM" id="CLU_1122678_0_0_2"/>
<dbReference type="RefSeq" id="WP_014127390.1">
    <property type="nucleotide sequence ID" value="NC_016070.1"/>
</dbReference>
<evidence type="ECO:0000256" key="1">
    <source>
        <dbReference type="SAM" id="Phobius"/>
    </source>
</evidence>
<dbReference type="KEGG" id="ttn:TTX_1507"/>
<dbReference type="EMBL" id="FN869859">
    <property type="protein sequence ID" value="CCC82136.1"/>
    <property type="molecule type" value="Genomic_DNA"/>
</dbReference>
<dbReference type="PaxDb" id="768679-TTX_1507"/>
<dbReference type="STRING" id="768679.TTX_1507"/>
<dbReference type="InterPro" id="IPR009198">
    <property type="entry name" value="UCP014484_TM"/>
</dbReference>
<proteinExistence type="predicted"/>
<dbReference type="GeneID" id="11262388"/>
<keyword evidence="1" id="KW-1133">Transmembrane helix</keyword>
<feature type="transmembrane region" description="Helical" evidence="1">
    <location>
        <begin position="98"/>
        <end position="118"/>
    </location>
</feature>
<dbReference type="OrthoDB" id="28331at2157"/>
<evidence type="ECO:0000313" key="2">
    <source>
        <dbReference type="EMBL" id="CCC82136.1"/>
    </source>
</evidence>
<keyword evidence="1" id="KW-0472">Membrane</keyword>
<dbReference type="Proteomes" id="UP000002654">
    <property type="component" value="Chromosome"/>
</dbReference>
<feature type="transmembrane region" description="Helical" evidence="1">
    <location>
        <begin position="29"/>
        <end position="53"/>
    </location>
</feature>
<keyword evidence="1" id="KW-0812">Transmembrane</keyword>
<protein>
    <submittedName>
        <fullName evidence="2">Conserved membrane protein</fullName>
    </submittedName>
</protein>
<accession>G4RKP1</accession>
<reference evidence="2 3" key="1">
    <citation type="journal article" date="2011" name="PLoS ONE">
        <title>The complete genome sequence of Thermoproteus tenax: a physiologically versatile member of the Crenarchaeota.</title>
        <authorList>
            <person name="Siebers B."/>
            <person name="Zaparty M."/>
            <person name="Raddatz G."/>
            <person name="Tjaden B."/>
            <person name="Albers S.V."/>
            <person name="Bell S.D."/>
            <person name="Blombach F."/>
            <person name="Kletzin A."/>
            <person name="Kyrpides N."/>
            <person name="Lanz C."/>
            <person name="Plagens A."/>
            <person name="Rampp M."/>
            <person name="Rosinus A."/>
            <person name="von Jan M."/>
            <person name="Makarova K.S."/>
            <person name="Klenk H.P."/>
            <person name="Schuster S.C."/>
            <person name="Hensel R."/>
        </authorList>
    </citation>
    <scope>NUCLEOTIDE SEQUENCE [LARGE SCALE GENOMIC DNA]</scope>
    <source>
        <strain evidence="3">ATCC 35583 / DSM 2078 / JCM 9277 / NBRC 100435 / Kra 1</strain>
    </source>
</reference>
<organism evidence="2 3">
    <name type="scientific">Thermoproteus tenax (strain ATCC 35583 / DSM 2078 / JCM 9277 / NBRC 100435 / Kra 1)</name>
    <dbReference type="NCBI Taxonomy" id="768679"/>
    <lineage>
        <taxon>Archaea</taxon>
        <taxon>Thermoproteota</taxon>
        <taxon>Thermoprotei</taxon>
        <taxon>Thermoproteales</taxon>
        <taxon>Thermoproteaceae</taxon>
        <taxon>Thermoproteus</taxon>
    </lineage>
</organism>